<feature type="transmembrane region" description="Helical" evidence="2">
    <location>
        <begin position="5"/>
        <end position="23"/>
    </location>
</feature>
<dbReference type="Pfam" id="PF13205">
    <property type="entry name" value="Big_5"/>
    <property type="match status" value="1"/>
</dbReference>
<dbReference type="AlphaFoldDB" id="A0A160MB68"/>
<gene>
    <name evidence="4" type="ORF">A361_13150</name>
</gene>
<dbReference type="Proteomes" id="UP000077856">
    <property type="component" value="Chromosome"/>
</dbReference>
<name>A0A160MB68_9BACI</name>
<evidence type="ECO:0000259" key="3">
    <source>
        <dbReference type="Pfam" id="PF13205"/>
    </source>
</evidence>
<dbReference type="InterPro" id="IPR019198">
    <property type="entry name" value="Beta_propeller_containing"/>
</dbReference>
<organism evidence="4 5">
    <name type="scientific">Cytobacillus oceanisediminis 2691</name>
    <dbReference type="NCBI Taxonomy" id="1196031"/>
    <lineage>
        <taxon>Bacteria</taxon>
        <taxon>Bacillati</taxon>
        <taxon>Bacillota</taxon>
        <taxon>Bacilli</taxon>
        <taxon>Bacillales</taxon>
        <taxon>Bacillaceae</taxon>
        <taxon>Cytobacillus</taxon>
    </lineage>
</organism>
<evidence type="ECO:0000256" key="1">
    <source>
        <dbReference type="ARBA" id="ARBA00022729"/>
    </source>
</evidence>
<protein>
    <recommendedName>
        <fullName evidence="3">SbsA Ig-like domain-containing protein</fullName>
    </recommendedName>
</protein>
<dbReference type="Gene3D" id="2.60.40.1220">
    <property type="match status" value="1"/>
</dbReference>
<evidence type="ECO:0000313" key="5">
    <source>
        <dbReference type="Proteomes" id="UP000077856"/>
    </source>
</evidence>
<keyword evidence="2" id="KW-0472">Membrane</keyword>
<keyword evidence="2" id="KW-1133">Transmembrane helix</keyword>
<dbReference type="InterPro" id="IPR014755">
    <property type="entry name" value="Cu-Rt/internalin_Ig-like"/>
</dbReference>
<sequence>MKKKWLFLGGITLIIILLAYFSFLNRLKIVSNLAENNEEVTVLKNKVWEVTFSKELNPDSVNNSSVYILNEEGGKEQVKVSLENNNKSIEIQPPDEGYNLNSPNYTLVLTKDIKTKGGQNLNQSVKTAFKVIDTLPAIGSRNKLNDYFSKMLNEERTFLAGRDMAVSEESSSEKSSADSAGADFSATNVQVAGIDEADLIKTDGTHIYKITDNKVQIIKAIPADKMKMESELSFNQEFSPYQLFIEGNQLIVMGHSYKDAPVHIGKPASEKKIAPAFHSTKTIVFNIDNKQNPAQIREADIEGSLLASRLMDGKVYLITSHFPEYWILERNKNADMRPRYFDTAESREQQIVDYNEIKYFPGSQNANYINIAVLNLRADKEPLSVTSYLGSGNEFYMSHNNLYLSAANYNNETIGDRQMPHPDTSIYKFNIKDGKVEFQTSTEIKGTVLNQFSMDEYNENFRVVTTKGEARDERTPSSNSLYILDKNLKKIGQLENLARGERIYSARFMNDRIYMVTFKETDPLFVIDGSNPEKPSVLGELKIPGFSNYLHPLDENHLIGFGHDTKITGGKGAGSQPVITTDGVKISLFDVSNTNKPVEKDTEIIGGRGTYSPLNHDHKALFIHKKKNLYGFPISIYQNKEGSQFESNFDYQGALIYKITAQNGIELQRQITHQTENAIYEEWEDTIERLIYIGDHIYSISPKKVDAYHIDGFKKAGELELN</sequence>
<dbReference type="EMBL" id="CP015506">
    <property type="protein sequence ID" value="AND40050.1"/>
    <property type="molecule type" value="Genomic_DNA"/>
</dbReference>
<dbReference type="Pfam" id="PF09826">
    <property type="entry name" value="Beta_propel"/>
    <property type="match status" value="1"/>
</dbReference>
<dbReference type="InterPro" id="IPR032812">
    <property type="entry name" value="SbsA_Ig"/>
</dbReference>
<accession>A0A160MB68</accession>
<dbReference type="eggNOG" id="COG4880">
    <property type="taxonomic scope" value="Bacteria"/>
</dbReference>
<dbReference type="RefSeq" id="WP_019379824.1">
    <property type="nucleotide sequence ID" value="NZ_CP015506.1"/>
</dbReference>
<evidence type="ECO:0000256" key="2">
    <source>
        <dbReference type="SAM" id="Phobius"/>
    </source>
</evidence>
<proteinExistence type="predicted"/>
<dbReference type="KEGG" id="bon:A361_13150"/>
<reference evidence="4 5" key="1">
    <citation type="submission" date="2016-04" db="EMBL/GenBank/DDBJ databases">
        <title>Complete genome sequence of Bacillus oceanisediminis strain 2691.</title>
        <authorList>
            <person name="Jeong H."/>
            <person name="Kim H.J."/>
            <person name="Lee D.-W."/>
        </authorList>
    </citation>
    <scope>NUCLEOTIDE SEQUENCE [LARGE SCALE GENOMIC DNA]</scope>
    <source>
        <strain evidence="4 5">2691</strain>
    </source>
</reference>
<evidence type="ECO:0000313" key="4">
    <source>
        <dbReference type="EMBL" id="AND40050.1"/>
    </source>
</evidence>
<keyword evidence="2" id="KW-0812">Transmembrane</keyword>
<keyword evidence="1" id="KW-0732">Signal</keyword>
<feature type="domain" description="SbsA Ig-like" evidence="3">
    <location>
        <begin position="37"/>
        <end position="130"/>
    </location>
</feature>
<dbReference type="STRING" id="1196031.A361_13150"/>